<keyword evidence="1" id="KW-1133">Transmembrane helix</keyword>
<proteinExistence type="predicted"/>
<keyword evidence="1" id="KW-0472">Membrane</keyword>
<gene>
    <name evidence="3" type="ORF">UFOVP190_272</name>
</gene>
<dbReference type="InterPro" id="IPR029787">
    <property type="entry name" value="Nucleotide_cyclase"/>
</dbReference>
<dbReference type="GO" id="GO:0009190">
    <property type="term" value="P:cyclic nucleotide biosynthetic process"/>
    <property type="evidence" value="ECO:0007669"/>
    <property type="project" value="InterPro"/>
</dbReference>
<feature type="transmembrane region" description="Helical" evidence="1">
    <location>
        <begin position="362"/>
        <end position="382"/>
    </location>
</feature>
<dbReference type="PANTHER" id="PTHR43081:SF1">
    <property type="entry name" value="ADENYLATE CYCLASE, TERMINAL-DIFFERENTIATION SPECIFIC"/>
    <property type="match status" value="1"/>
</dbReference>
<dbReference type="PROSITE" id="PS50125">
    <property type="entry name" value="GUANYLATE_CYCLASE_2"/>
    <property type="match status" value="1"/>
</dbReference>
<dbReference type="InterPro" id="IPR007890">
    <property type="entry name" value="CHASE2"/>
</dbReference>
<dbReference type="GO" id="GO:0035556">
    <property type="term" value="P:intracellular signal transduction"/>
    <property type="evidence" value="ECO:0007669"/>
    <property type="project" value="InterPro"/>
</dbReference>
<dbReference type="SMART" id="SM00044">
    <property type="entry name" value="CYCc"/>
    <property type="match status" value="1"/>
</dbReference>
<evidence type="ECO:0000256" key="1">
    <source>
        <dbReference type="SAM" id="Phobius"/>
    </source>
</evidence>
<organism evidence="3">
    <name type="scientific">uncultured Caudovirales phage</name>
    <dbReference type="NCBI Taxonomy" id="2100421"/>
    <lineage>
        <taxon>Viruses</taxon>
        <taxon>Duplodnaviria</taxon>
        <taxon>Heunggongvirae</taxon>
        <taxon>Uroviricota</taxon>
        <taxon>Caudoviricetes</taxon>
        <taxon>Peduoviridae</taxon>
        <taxon>Maltschvirus</taxon>
        <taxon>Maltschvirus maltsch</taxon>
    </lineage>
</organism>
<evidence type="ECO:0000259" key="2">
    <source>
        <dbReference type="PROSITE" id="PS50125"/>
    </source>
</evidence>
<dbReference type="SUPFAM" id="SSF55073">
    <property type="entry name" value="Nucleotide cyclase"/>
    <property type="match status" value="1"/>
</dbReference>
<dbReference type="Pfam" id="PF00211">
    <property type="entry name" value="Guanylate_cyc"/>
    <property type="match status" value="1"/>
</dbReference>
<keyword evidence="1" id="KW-0812">Transmembrane</keyword>
<dbReference type="Gene3D" id="3.30.70.1230">
    <property type="entry name" value="Nucleotide cyclase"/>
    <property type="match status" value="1"/>
</dbReference>
<feature type="domain" description="Guanylate cyclase" evidence="2">
    <location>
        <begin position="426"/>
        <end position="560"/>
    </location>
</feature>
<dbReference type="InterPro" id="IPR050697">
    <property type="entry name" value="Adenylyl/Guanylyl_Cyclase_3/4"/>
</dbReference>
<dbReference type="Pfam" id="PF05226">
    <property type="entry name" value="CHASE2"/>
    <property type="match status" value="1"/>
</dbReference>
<dbReference type="SMART" id="SM01080">
    <property type="entry name" value="CHASE2"/>
    <property type="match status" value="1"/>
</dbReference>
<dbReference type="EMBL" id="LR798243">
    <property type="protein sequence ID" value="CAB5214811.1"/>
    <property type="molecule type" value="Genomic_DNA"/>
</dbReference>
<dbReference type="CDD" id="cd07302">
    <property type="entry name" value="CHD"/>
    <property type="match status" value="1"/>
</dbReference>
<dbReference type="InterPro" id="IPR001054">
    <property type="entry name" value="A/G_cyclase"/>
</dbReference>
<evidence type="ECO:0000313" key="3">
    <source>
        <dbReference type="EMBL" id="CAB5214811.1"/>
    </source>
</evidence>
<feature type="transmembrane region" description="Helical" evidence="1">
    <location>
        <begin position="335"/>
        <end position="356"/>
    </location>
</feature>
<sequence length="683" mass="74772">MLKKILLSPWTALLTLALVVGIRIADPTFVQSVRLRYFDTLVTSKPAEVIGVHTVNIDEAALEKYGQFPFSRDIYGKIIADLYARNAGLVVFNVLAIDRDRMGQDSAYVAALNKYPTILPSVADQATRNQPRNPGSAVIGSLNQDAFVHFPGILANIPAVENAAAGVGIINTFPEIDGVVRRMPLVIASNGKLYPGLAMETLRVAAGDSTFQVKVNENGVEKMRIPKFSPIATDSLSRIWIDWSMTPESHSLMNLPKDFDGEIVIVGLSAAGLVNPISTARGEIWPQDVQAAVLGTMIANKDRPVITRPDWADGAEIYGLAGLAILLLILSRWTYVGIVAGIVIVGAIVPLCGFAYSSSSWLVDATIPVGGLILVLLHSYGVKFVSEFLQKQAIKKQFAGYCSKEVVELLQKDPDLIKRGVRKDVSVMFSDLRGFTPIGEHYGDDVAGLGKYMNGYMDSISRPILDNKGMVIKYVGDASMHIHGAPIEDPNHARTIVKVGLDMLDAVDAYTKEMEAQGLPPAAMGWGCNSGIGFIGEMGSTERHSYDILGDMVSTAARLEARCKAYGVLCIIGAETYNRTKDDFFYLLLDNLQPKGKTVADLIYTVMRPLGADFAKDKEQHDAMHALYRAKKFDEAAAMCSKMKGLFGGQMDKYYKIWIERCEFMKQQDLPANWNGEFVAHEK</sequence>
<protein>
    <submittedName>
        <fullName evidence="3">CHD domain containing protein</fullName>
    </submittedName>
</protein>
<dbReference type="PANTHER" id="PTHR43081">
    <property type="entry name" value="ADENYLATE CYCLASE, TERMINAL-DIFFERENTIATION SPECIFIC-RELATED"/>
    <property type="match status" value="1"/>
</dbReference>
<reference evidence="3" key="1">
    <citation type="submission" date="2020-05" db="EMBL/GenBank/DDBJ databases">
        <authorList>
            <person name="Chiriac C."/>
            <person name="Salcher M."/>
            <person name="Ghai R."/>
            <person name="Kavagutti S V."/>
        </authorList>
    </citation>
    <scope>NUCLEOTIDE SEQUENCE</scope>
</reference>
<accession>A0A6J7WKF7</accession>
<name>A0A6J7WKF7_9CAUD</name>